<dbReference type="InterPro" id="IPR041698">
    <property type="entry name" value="Methyltransf_25"/>
</dbReference>
<dbReference type="Pfam" id="PF13649">
    <property type="entry name" value="Methyltransf_25"/>
    <property type="match status" value="1"/>
</dbReference>
<gene>
    <name evidence="4" type="ORF">GCM10009754_58330</name>
</gene>
<dbReference type="InterPro" id="IPR029063">
    <property type="entry name" value="SAM-dependent_MTases_sf"/>
</dbReference>
<dbReference type="PANTHER" id="PTHR43861:SF1">
    <property type="entry name" value="TRANS-ACONITATE 2-METHYLTRANSFERASE"/>
    <property type="match status" value="1"/>
</dbReference>
<dbReference type="PANTHER" id="PTHR43861">
    <property type="entry name" value="TRANS-ACONITATE 2-METHYLTRANSFERASE-RELATED"/>
    <property type="match status" value="1"/>
</dbReference>
<dbReference type="EMBL" id="BAAANN010000026">
    <property type="protein sequence ID" value="GAA1975319.1"/>
    <property type="molecule type" value="Genomic_DNA"/>
</dbReference>
<evidence type="ECO:0000256" key="1">
    <source>
        <dbReference type="ARBA" id="ARBA00022603"/>
    </source>
</evidence>
<accession>A0ABN2RUV7</accession>
<evidence type="ECO:0000259" key="3">
    <source>
        <dbReference type="Pfam" id="PF13649"/>
    </source>
</evidence>
<keyword evidence="1 4" id="KW-0489">Methyltransferase</keyword>
<keyword evidence="2" id="KW-0808">Transferase</keyword>
<dbReference type="CDD" id="cd02440">
    <property type="entry name" value="AdoMet_MTases"/>
    <property type="match status" value="1"/>
</dbReference>
<protein>
    <submittedName>
        <fullName evidence="4">Class I SAM-dependent methyltransferase</fullName>
    </submittedName>
</protein>
<organism evidence="4 5">
    <name type="scientific">Amycolatopsis minnesotensis</name>
    <dbReference type="NCBI Taxonomy" id="337894"/>
    <lineage>
        <taxon>Bacteria</taxon>
        <taxon>Bacillati</taxon>
        <taxon>Actinomycetota</taxon>
        <taxon>Actinomycetes</taxon>
        <taxon>Pseudonocardiales</taxon>
        <taxon>Pseudonocardiaceae</taxon>
        <taxon>Amycolatopsis</taxon>
    </lineage>
</organism>
<dbReference type="Proteomes" id="UP001501116">
    <property type="component" value="Unassembled WGS sequence"/>
</dbReference>
<dbReference type="SUPFAM" id="SSF53335">
    <property type="entry name" value="S-adenosyl-L-methionine-dependent methyltransferases"/>
    <property type="match status" value="1"/>
</dbReference>
<name>A0ABN2RUV7_9PSEU</name>
<keyword evidence="5" id="KW-1185">Reference proteome</keyword>
<evidence type="ECO:0000313" key="4">
    <source>
        <dbReference type="EMBL" id="GAA1975319.1"/>
    </source>
</evidence>
<dbReference type="GO" id="GO:0032259">
    <property type="term" value="P:methylation"/>
    <property type="evidence" value="ECO:0007669"/>
    <property type="project" value="UniProtKB-KW"/>
</dbReference>
<sequence>MSVPGANLAAVTETSSHLNVTAGAYGAVADLYFDLARDDMDSLPLDRAMIGAFADLVRPAAGLTGDLGCGPGQMSAMLTGMGLDVLGVDLTPEMIDIARAHYPGPRFEVGSMDALDLADGALVGIVSWYSVIHALPTELPKYFAEFRRVLAADGHLLIAFFESEDGKVEPFDHKVTTAYRWPIDEIRDLAHEAGFTEVGRMLRAPGEEERKLRRGHLLLRAVSGQSGQTETR</sequence>
<dbReference type="Gene3D" id="3.40.50.150">
    <property type="entry name" value="Vaccinia Virus protein VP39"/>
    <property type="match status" value="1"/>
</dbReference>
<evidence type="ECO:0000256" key="2">
    <source>
        <dbReference type="ARBA" id="ARBA00022679"/>
    </source>
</evidence>
<comment type="caution">
    <text evidence="4">The sequence shown here is derived from an EMBL/GenBank/DDBJ whole genome shotgun (WGS) entry which is preliminary data.</text>
</comment>
<evidence type="ECO:0000313" key="5">
    <source>
        <dbReference type="Proteomes" id="UP001501116"/>
    </source>
</evidence>
<proteinExistence type="predicted"/>
<feature type="domain" description="Methyltransferase" evidence="3">
    <location>
        <begin position="66"/>
        <end position="154"/>
    </location>
</feature>
<dbReference type="GO" id="GO:0008168">
    <property type="term" value="F:methyltransferase activity"/>
    <property type="evidence" value="ECO:0007669"/>
    <property type="project" value="UniProtKB-KW"/>
</dbReference>
<reference evidence="4 5" key="1">
    <citation type="journal article" date="2019" name="Int. J. Syst. Evol. Microbiol.">
        <title>The Global Catalogue of Microorganisms (GCM) 10K type strain sequencing project: providing services to taxonomists for standard genome sequencing and annotation.</title>
        <authorList>
            <consortium name="The Broad Institute Genomics Platform"/>
            <consortium name="The Broad Institute Genome Sequencing Center for Infectious Disease"/>
            <person name="Wu L."/>
            <person name="Ma J."/>
        </authorList>
    </citation>
    <scope>NUCLEOTIDE SEQUENCE [LARGE SCALE GENOMIC DNA]</scope>
    <source>
        <strain evidence="4 5">JCM 14545</strain>
    </source>
</reference>